<feature type="domain" description="Mitochondrial outer membrane transport complex Sam37/metaxin N-terminal" evidence="1">
    <location>
        <begin position="13"/>
        <end position="61"/>
    </location>
</feature>
<accession>A0A7J7F5H6</accession>
<organism evidence="2 3">
    <name type="scientific">Diceros bicornis minor</name>
    <name type="common">South-central black rhinoceros</name>
    <dbReference type="NCBI Taxonomy" id="77932"/>
    <lineage>
        <taxon>Eukaryota</taxon>
        <taxon>Metazoa</taxon>
        <taxon>Chordata</taxon>
        <taxon>Craniata</taxon>
        <taxon>Vertebrata</taxon>
        <taxon>Euteleostomi</taxon>
        <taxon>Mammalia</taxon>
        <taxon>Eutheria</taxon>
        <taxon>Laurasiatheria</taxon>
        <taxon>Perissodactyla</taxon>
        <taxon>Rhinocerotidae</taxon>
        <taxon>Diceros</taxon>
    </lineage>
</organism>
<name>A0A7J7F5H6_DICBM</name>
<dbReference type="Proteomes" id="UP000551758">
    <property type="component" value="Unassembled WGS sequence"/>
</dbReference>
<dbReference type="Pfam" id="PF10568">
    <property type="entry name" value="Tom37"/>
    <property type="match status" value="1"/>
</dbReference>
<evidence type="ECO:0000259" key="1">
    <source>
        <dbReference type="Pfam" id="PF10568"/>
    </source>
</evidence>
<dbReference type="AlphaFoldDB" id="A0A7J7F5H6"/>
<sequence>MERFKRRCTNLDNNIVSQPEKILNFLRKQKYNADYELSTKQGADTLAYIALLEKKLLPAVLPHFRQSLILPGRMSKGDLNRLLLTRGEPHLYHL</sequence>
<dbReference type="GO" id="GO:0001401">
    <property type="term" value="C:SAM complex"/>
    <property type="evidence" value="ECO:0007669"/>
    <property type="project" value="InterPro"/>
</dbReference>
<dbReference type="EMBL" id="JACDTQ010001359">
    <property type="protein sequence ID" value="KAF5923251.1"/>
    <property type="molecule type" value="Genomic_DNA"/>
</dbReference>
<dbReference type="InterPro" id="IPR019564">
    <property type="entry name" value="Sam37/metaxin_N"/>
</dbReference>
<comment type="caution">
    <text evidence="2">The sequence shown here is derived from an EMBL/GenBank/DDBJ whole genome shotgun (WGS) entry which is preliminary data.</text>
</comment>
<reference evidence="2 3" key="1">
    <citation type="journal article" date="2020" name="Mol. Biol. Evol.">
        <title>Interspecific Gene Flow and the Evolution of Specialization in Black and White Rhinoceros.</title>
        <authorList>
            <person name="Moodley Y."/>
            <person name="Westbury M.V."/>
            <person name="Russo I.M."/>
            <person name="Gopalakrishnan S."/>
            <person name="Rakotoarivelo A."/>
            <person name="Olsen R.A."/>
            <person name="Prost S."/>
            <person name="Tunstall T."/>
            <person name="Ryder O.A."/>
            <person name="Dalen L."/>
            <person name="Bruford M.W."/>
        </authorList>
    </citation>
    <scope>NUCLEOTIDE SEQUENCE [LARGE SCALE GENOMIC DNA]</scope>
    <source>
        <strain evidence="2">SBR-YM</strain>
        <tissue evidence="2">Skin</tissue>
    </source>
</reference>
<proteinExistence type="predicted"/>
<evidence type="ECO:0000313" key="2">
    <source>
        <dbReference type="EMBL" id="KAF5923251.1"/>
    </source>
</evidence>
<gene>
    <name evidence="2" type="ORF">HPG69_012341</name>
</gene>
<evidence type="ECO:0000313" key="3">
    <source>
        <dbReference type="Proteomes" id="UP000551758"/>
    </source>
</evidence>
<keyword evidence="3" id="KW-1185">Reference proteome</keyword>
<protein>
    <recommendedName>
        <fullName evidence="1">Mitochondrial outer membrane transport complex Sam37/metaxin N-terminal domain-containing protein</fullName>
    </recommendedName>
</protein>